<sequence>MKSKALNLIIFIFTMLTFYIPILTMIVFSINSGKSAVWEGFSLKWYLLLFSGSPKIWNALGNSILIGVLSSSASTLIGTLGAWAIWHRSLKWRKFLLSLSYMPLMLPDLIIGISLLTLFVMLSFPLGLGTIFIAHTTMNIPFSLLLILSVLEESDLSILEAAKDLGANEFQTWTKILLPVIAPGLTASFFLTLMLSLDDFAITFFVSGSGSTTLPMFVYSSIRFGVSPALNALSVLIVGVSLIVFSFNKKIGRMLIK</sequence>
<dbReference type="InterPro" id="IPR000515">
    <property type="entry name" value="MetI-like"/>
</dbReference>
<dbReference type="EMBL" id="FOKY01000002">
    <property type="protein sequence ID" value="SFB74767.1"/>
    <property type="molecule type" value="Genomic_DNA"/>
</dbReference>
<organism evidence="10 11">
    <name type="scientific">Brevinema andersonii</name>
    <dbReference type="NCBI Taxonomy" id="34097"/>
    <lineage>
        <taxon>Bacteria</taxon>
        <taxon>Pseudomonadati</taxon>
        <taxon>Spirochaetota</taxon>
        <taxon>Spirochaetia</taxon>
        <taxon>Brevinematales</taxon>
        <taxon>Brevinemataceae</taxon>
        <taxon>Brevinema</taxon>
    </lineage>
</organism>
<evidence type="ECO:0000256" key="4">
    <source>
        <dbReference type="ARBA" id="ARBA00022475"/>
    </source>
</evidence>
<dbReference type="AlphaFoldDB" id="A0A1I1DIS3"/>
<feature type="transmembrane region" description="Helical" evidence="8">
    <location>
        <begin position="228"/>
        <end position="247"/>
    </location>
</feature>
<evidence type="ECO:0000256" key="1">
    <source>
        <dbReference type="ARBA" id="ARBA00004651"/>
    </source>
</evidence>
<keyword evidence="7 8" id="KW-0472">Membrane</keyword>
<gene>
    <name evidence="10" type="ORF">SAMN02745150_00576</name>
</gene>
<evidence type="ECO:0000256" key="6">
    <source>
        <dbReference type="ARBA" id="ARBA00022989"/>
    </source>
</evidence>
<feature type="transmembrane region" description="Helical" evidence="8">
    <location>
        <begin position="131"/>
        <end position="151"/>
    </location>
</feature>
<dbReference type="PROSITE" id="PS50928">
    <property type="entry name" value="ABC_TM1"/>
    <property type="match status" value="1"/>
</dbReference>
<dbReference type="CDD" id="cd06261">
    <property type="entry name" value="TM_PBP2"/>
    <property type="match status" value="1"/>
</dbReference>
<dbReference type="Pfam" id="PF00528">
    <property type="entry name" value="BPD_transp_1"/>
    <property type="match status" value="1"/>
</dbReference>
<comment type="similarity">
    <text evidence="2">Belongs to the binding-protein-dependent transport system permease family. CysTW subfamily.</text>
</comment>
<evidence type="ECO:0000256" key="3">
    <source>
        <dbReference type="ARBA" id="ARBA00022448"/>
    </source>
</evidence>
<keyword evidence="3 8" id="KW-0813">Transport</keyword>
<evidence type="ECO:0000313" key="11">
    <source>
        <dbReference type="Proteomes" id="UP000240042"/>
    </source>
</evidence>
<evidence type="ECO:0000256" key="7">
    <source>
        <dbReference type="ARBA" id="ARBA00023136"/>
    </source>
</evidence>
<dbReference type="Proteomes" id="UP000240042">
    <property type="component" value="Unassembled WGS sequence"/>
</dbReference>
<proteinExistence type="inferred from homology"/>
<accession>A0A1I1DIS3</accession>
<evidence type="ECO:0000313" key="10">
    <source>
        <dbReference type="EMBL" id="SFB74767.1"/>
    </source>
</evidence>
<dbReference type="GO" id="GO:0005886">
    <property type="term" value="C:plasma membrane"/>
    <property type="evidence" value="ECO:0007669"/>
    <property type="project" value="UniProtKB-SubCell"/>
</dbReference>
<evidence type="ECO:0000256" key="2">
    <source>
        <dbReference type="ARBA" id="ARBA00007069"/>
    </source>
</evidence>
<evidence type="ECO:0000259" key="9">
    <source>
        <dbReference type="PROSITE" id="PS50928"/>
    </source>
</evidence>
<evidence type="ECO:0000256" key="5">
    <source>
        <dbReference type="ARBA" id="ARBA00022692"/>
    </source>
</evidence>
<keyword evidence="11" id="KW-1185">Reference proteome</keyword>
<evidence type="ECO:0000256" key="8">
    <source>
        <dbReference type="RuleBase" id="RU363032"/>
    </source>
</evidence>
<dbReference type="STRING" id="34097.SAMN02745150_00576"/>
<keyword evidence="5 8" id="KW-0812">Transmembrane</keyword>
<reference evidence="11" key="1">
    <citation type="submission" date="2016-10" db="EMBL/GenBank/DDBJ databases">
        <authorList>
            <person name="Varghese N."/>
            <person name="Submissions S."/>
        </authorList>
    </citation>
    <scope>NUCLEOTIDE SEQUENCE [LARGE SCALE GENOMIC DNA]</scope>
    <source>
        <strain evidence="11">ATCC 43811</strain>
    </source>
</reference>
<keyword evidence="4" id="KW-1003">Cell membrane</keyword>
<feature type="domain" description="ABC transmembrane type-1" evidence="9">
    <location>
        <begin position="60"/>
        <end position="248"/>
    </location>
</feature>
<feature type="transmembrane region" description="Helical" evidence="8">
    <location>
        <begin position="64"/>
        <end position="86"/>
    </location>
</feature>
<dbReference type="RefSeq" id="WP_092318435.1">
    <property type="nucleotide sequence ID" value="NZ_FOKY01000002.1"/>
</dbReference>
<feature type="transmembrane region" description="Helical" evidence="8">
    <location>
        <begin position="176"/>
        <end position="195"/>
    </location>
</feature>
<protein>
    <submittedName>
        <fullName evidence="10">Spermidine/putrescine transport system permease protein</fullName>
    </submittedName>
</protein>
<dbReference type="PANTHER" id="PTHR43848">
    <property type="entry name" value="PUTRESCINE TRANSPORT SYSTEM PERMEASE PROTEIN POTI"/>
    <property type="match status" value="1"/>
</dbReference>
<dbReference type="SUPFAM" id="SSF161098">
    <property type="entry name" value="MetI-like"/>
    <property type="match status" value="1"/>
</dbReference>
<dbReference type="OrthoDB" id="9782004at2"/>
<feature type="transmembrane region" description="Helical" evidence="8">
    <location>
        <begin position="106"/>
        <end position="124"/>
    </location>
</feature>
<dbReference type="GO" id="GO:0055085">
    <property type="term" value="P:transmembrane transport"/>
    <property type="evidence" value="ECO:0007669"/>
    <property type="project" value="InterPro"/>
</dbReference>
<keyword evidence="6 8" id="KW-1133">Transmembrane helix</keyword>
<comment type="subcellular location">
    <subcellularLocation>
        <location evidence="1 8">Cell membrane</location>
        <topology evidence="1 8">Multi-pass membrane protein</topology>
    </subcellularLocation>
</comment>
<dbReference type="InterPro" id="IPR035906">
    <property type="entry name" value="MetI-like_sf"/>
</dbReference>
<dbReference type="InterPro" id="IPR051789">
    <property type="entry name" value="Bact_Polyamine_Transport"/>
</dbReference>
<feature type="transmembrane region" description="Helical" evidence="8">
    <location>
        <begin position="7"/>
        <end position="30"/>
    </location>
</feature>
<dbReference type="Gene3D" id="1.10.3720.10">
    <property type="entry name" value="MetI-like"/>
    <property type="match status" value="1"/>
</dbReference>
<name>A0A1I1DIS3_BREAD</name>
<dbReference type="PANTHER" id="PTHR43848:SF2">
    <property type="entry name" value="PUTRESCINE TRANSPORT SYSTEM PERMEASE PROTEIN POTI"/>
    <property type="match status" value="1"/>
</dbReference>